<feature type="compositionally biased region" description="Polar residues" evidence="1">
    <location>
        <begin position="28"/>
        <end position="42"/>
    </location>
</feature>
<feature type="compositionally biased region" description="Basic and acidic residues" evidence="1">
    <location>
        <begin position="565"/>
        <end position="576"/>
    </location>
</feature>
<feature type="region of interest" description="Disordered" evidence="1">
    <location>
        <begin position="190"/>
        <end position="262"/>
    </location>
</feature>
<feature type="compositionally biased region" description="Basic and acidic residues" evidence="1">
    <location>
        <begin position="594"/>
        <end position="617"/>
    </location>
</feature>
<gene>
    <name evidence="3" type="primary">PDZRN3</name>
    <name evidence="3" type="ORF">Anas_04027</name>
</gene>
<name>A0A5N5SVM2_9CRUS</name>
<feature type="compositionally biased region" description="Basic residues" evidence="1">
    <location>
        <begin position="555"/>
        <end position="564"/>
    </location>
</feature>
<dbReference type="PROSITE" id="PS50106">
    <property type="entry name" value="PDZ"/>
    <property type="match status" value="1"/>
</dbReference>
<feature type="compositionally biased region" description="Low complexity" evidence="1">
    <location>
        <begin position="303"/>
        <end position="319"/>
    </location>
</feature>
<dbReference type="InterPro" id="IPR051971">
    <property type="entry name" value="E3_ubiquitin-PDZ_ligase"/>
</dbReference>
<evidence type="ECO:0000313" key="3">
    <source>
        <dbReference type="EMBL" id="KAB7498274.1"/>
    </source>
</evidence>
<feature type="compositionally biased region" description="Basic and acidic residues" evidence="1">
    <location>
        <begin position="46"/>
        <end position="55"/>
    </location>
</feature>
<dbReference type="OrthoDB" id="6270329at2759"/>
<accession>A0A5N5SVM2</accession>
<feature type="compositionally biased region" description="Basic and acidic residues" evidence="1">
    <location>
        <begin position="219"/>
        <end position="228"/>
    </location>
</feature>
<dbReference type="Proteomes" id="UP000326759">
    <property type="component" value="Unassembled WGS sequence"/>
</dbReference>
<comment type="caution">
    <text evidence="3">The sequence shown here is derived from an EMBL/GenBank/DDBJ whole genome shotgun (WGS) entry which is preliminary data.</text>
</comment>
<feature type="compositionally biased region" description="Low complexity" evidence="1">
    <location>
        <begin position="336"/>
        <end position="349"/>
    </location>
</feature>
<feature type="compositionally biased region" description="Basic and acidic residues" evidence="1">
    <location>
        <begin position="530"/>
        <end position="540"/>
    </location>
</feature>
<evidence type="ECO:0000256" key="1">
    <source>
        <dbReference type="SAM" id="MobiDB-lite"/>
    </source>
</evidence>
<evidence type="ECO:0000313" key="4">
    <source>
        <dbReference type="Proteomes" id="UP000326759"/>
    </source>
</evidence>
<dbReference type="SMART" id="SM00228">
    <property type="entry name" value="PDZ"/>
    <property type="match status" value="1"/>
</dbReference>
<feature type="compositionally biased region" description="Low complexity" evidence="1">
    <location>
        <begin position="204"/>
        <end position="217"/>
    </location>
</feature>
<protein>
    <submittedName>
        <fullName evidence="3">E3 ubiquitin-protein ligase PDZRN3</fullName>
    </submittedName>
</protein>
<feature type="domain" description="PDZ" evidence="2">
    <location>
        <begin position="9"/>
        <end position="119"/>
    </location>
</feature>
<dbReference type="EMBL" id="SEYY01019430">
    <property type="protein sequence ID" value="KAB7498274.1"/>
    <property type="molecule type" value="Genomic_DNA"/>
</dbReference>
<feature type="region of interest" description="Disordered" evidence="1">
    <location>
        <begin position="28"/>
        <end position="55"/>
    </location>
</feature>
<sequence>MTQGTQTEEVILERTCPEEKLGLTLFYTTSPASPSFNQTPAQAQEDDPKKVGDDGKKFQRTEVLVSQIEAGSTAAKDGRIRIGDQILQINGTELTSKEQTEKLFKQSGNKITFVVSRTQYYDEDDLEEGDVLEDIFLEEEENEVLDANSDFSTLARSVKNLKKLFHYFIYFSCEKLNTVDPQKLKNDSIDKKLSSDEDRKADLSSTSSSTCSSTTSSKGIKEVKEEKNNIPLKVSENEVPIPSVKGRPPAQPPLPTGSESEHIYESIPDVSESDEPLYCVPYESELKINNIPYRETRKDGRRSSGTGTNSSNSSCSAESSKMKTEVISKSKSGNVSGKTTPPKSSPRSSHLNRICRKSIAKSPSENVGLHKDVKEERDSSSAYNTGDSTGSNPNKKGLELTLGQDPSLRQSTLTLCPVEGTTLQKEQTEPFSLSCESCQRCMQVPSVHKSRRPVLINSVKSSGRYRTCMDSRNYVSFLPAQTMYTNAANLEQTIWLQQQLFHQTRVPKHSTKSFSDHSGHRGHVISKSSTSKDMKTSSEMEWKVKIRSDGTRYITKRPVKKKVMKDRERKISEERPPITTDDDAASEMKVGRYWPREERKKQLEKEKERRRKLENLKRQHAPPQLHSVNNSLFQNTSLENGVHQSLWRDSSIRRRGNVTLDSAHKKLLPNNHKPFPPHFATPETRPVNFPTQLPYVRPAVHPSHLRPVLIPQNVTPHPMCSPLSPTSHKTQENILSVTTV</sequence>
<dbReference type="Pfam" id="PF00595">
    <property type="entry name" value="PDZ"/>
    <property type="match status" value="1"/>
</dbReference>
<feature type="compositionally biased region" description="Polar residues" evidence="1">
    <location>
        <begin position="380"/>
        <end position="394"/>
    </location>
</feature>
<reference evidence="3 4" key="1">
    <citation type="journal article" date="2019" name="PLoS Biol.">
        <title>Sex chromosomes control vertical transmission of feminizing Wolbachia symbionts in an isopod.</title>
        <authorList>
            <person name="Becking T."/>
            <person name="Chebbi M.A."/>
            <person name="Giraud I."/>
            <person name="Moumen B."/>
            <person name="Laverre T."/>
            <person name="Caubet Y."/>
            <person name="Peccoud J."/>
            <person name="Gilbert C."/>
            <person name="Cordaux R."/>
        </authorList>
    </citation>
    <scope>NUCLEOTIDE SEQUENCE [LARGE SCALE GENOMIC DNA]</scope>
    <source>
        <strain evidence="3">ANa2</strain>
        <tissue evidence="3">Whole body excluding digestive tract and cuticle</tissue>
    </source>
</reference>
<dbReference type="SUPFAM" id="SSF50156">
    <property type="entry name" value="PDZ domain-like"/>
    <property type="match status" value="1"/>
</dbReference>
<feature type="compositionally biased region" description="Basic and acidic residues" evidence="1">
    <location>
        <begin position="368"/>
        <end position="379"/>
    </location>
</feature>
<dbReference type="AlphaFoldDB" id="A0A5N5SVM2"/>
<feature type="region of interest" description="Disordered" evidence="1">
    <location>
        <begin position="291"/>
        <end position="404"/>
    </location>
</feature>
<dbReference type="InterPro" id="IPR036034">
    <property type="entry name" value="PDZ_sf"/>
</dbReference>
<dbReference type="Gene3D" id="2.30.42.10">
    <property type="match status" value="1"/>
</dbReference>
<dbReference type="PANTHER" id="PTHR15545:SF8">
    <property type="entry name" value="SLO-INTERACTING PROTEIN 1"/>
    <property type="match status" value="1"/>
</dbReference>
<organism evidence="3 4">
    <name type="scientific">Armadillidium nasatum</name>
    <dbReference type="NCBI Taxonomy" id="96803"/>
    <lineage>
        <taxon>Eukaryota</taxon>
        <taxon>Metazoa</taxon>
        <taxon>Ecdysozoa</taxon>
        <taxon>Arthropoda</taxon>
        <taxon>Crustacea</taxon>
        <taxon>Multicrustacea</taxon>
        <taxon>Malacostraca</taxon>
        <taxon>Eumalacostraca</taxon>
        <taxon>Peracarida</taxon>
        <taxon>Isopoda</taxon>
        <taxon>Oniscidea</taxon>
        <taxon>Crinocheta</taxon>
        <taxon>Armadillidiidae</taxon>
        <taxon>Armadillidium</taxon>
    </lineage>
</organism>
<dbReference type="InterPro" id="IPR001478">
    <property type="entry name" value="PDZ"/>
</dbReference>
<feature type="region of interest" description="Disordered" evidence="1">
    <location>
        <begin position="509"/>
        <end position="540"/>
    </location>
</feature>
<proteinExistence type="predicted"/>
<evidence type="ECO:0000259" key="2">
    <source>
        <dbReference type="PROSITE" id="PS50106"/>
    </source>
</evidence>
<feature type="region of interest" description="Disordered" evidence="1">
    <location>
        <begin position="555"/>
        <end position="622"/>
    </location>
</feature>
<keyword evidence="4" id="KW-1185">Reference proteome</keyword>
<dbReference type="PANTHER" id="PTHR15545">
    <property type="entry name" value="PDZ DOMAIN CONTAINING RING FINGER PROTEIN 3, 4"/>
    <property type="match status" value="1"/>
</dbReference>
<feature type="compositionally biased region" description="Basic and acidic residues" evidence="1">
    <location>
        <begin position="190"/>
        <end position="202"/>
    </location>
</feature>